<feature type="transmembrane region" description="Helical" evidence="2">
    <location>
        <begin position="250"/>
        <end position="283"/>
    </location>
</feature>
<protein>
    <submittedName>
        <fullName evidence="4">Uncharacterized protein</fullName>
    </submittedName>
</protein>
<evidence type="ECO:0000313" key="5">
    <source>
        <dbReference type="Proteomes" id="UP000682733"/>
    </source>
</evidence>
<feature type="non-terminal residue" evidence="4">
    <location>
        <position position="1"/>
    </location>
</feature>
<comment type="caution">
    <text evidence="4">The sequence shown here is derived from an EMBL/GenBank/DDBJ whole genome shotgun (WGS) entry which is preliminary data.</text>
</comment>
<evidence type="ECO:0000313" key="4">
    <source>
        <dbReference type="EMBL" id="CAF3972324.1"/>
    </source>
</evidence>
<organism evidence="4 5">
    <name type="scientific">Didymodactylos carnosus</name>
    <dbReference type="NCBI Taxonomy" id="1234261"/>
    <lineage>
        <taxon>Eukaryota</taxon>
        <taxon>Metazoa</taxon>
        <taxon>Spiralia</taxon>
        <taxon>Gnathifera</taxon>
        <taxon>Rotifera</taxon>
        <taxon>Eurotatoria</taxon>
        <taxon>Bdelloidea</taxon>
        <taxon>Philodinida</taxon>
        <taxon>Philodinidae</taxon>
        <taxon>Didymodactylos</taxon>
    </lineage>
</organism>
<evidence type="ECO:0000256" key="2">
    <source>
        <dbReference type="SAM" id="Phobius"/>
    </source>
</evidence>
<dbReference type="Proteomes" id="UP000682733">
    <property type="component" value="Unassembled WGS sequence"/>
</dbReference>
<accession>A0A8S2MTD6</accession>
<dbReference type="Proteomes" id="UP000677228">
    <property type="component" value="Unassembled WGS sequence"/>
</dbReference>
<reference evidence="4" key="1">
    <citation type="submission" date="2021-02" db="EMBL/GenBank/DDBJ databases">
        <authorList>
            <person name="Nowell W R."/>
        </authorList>
    </citation>
    <scope>NUCLEOTIDE SEQUENCE</scope>
</reference>
<feature type="compositionally biased region" description="Basic and acidic residues" evidence="1">
    <location>
        <begin position="120"/>
        <end position="144"/>
    </location>
</feature>
<proteinExistence type="predicted"/>
<dbReference type="EMBL" id="CAJNOK010012300">
    <property type="protein sequence ID" value="CAF1160599.1"/>
    <property type="molecule type" value="Genomic_DNA"/>
</dbReference>
<keyword evidence="2" id="KW-0472">Membrane</keyword>
<evidence type="ECO:0000313" key="3">
    <source>
        <dbReference type="EMBL" id="CAF1160599.1"/>
    </source>
</evidence>
<dbReference type="AlphaFoldDB" id="A0A8S2MTD6"/>
<evidence type="ECO:0000256" key="1">
    <source>
        <dbReference type="SAM" id="MobiDB-lite"/>
    </source>
</evidence>
<keyword evidence="2" id="KW-0812">Transmembrane</keyword>
<dbReference type="EMBL" id="CAJOBA010033824">
    <property type="protein sequence ID" value="CAF3972324.1"/>
    <property type="molecule type" value="Genomic_DNA"/>
</dbReference>
<name>A0A8S2MTD6_9BILA</name>
<keyword evidence="2" id="KW-1133">Transmembrane helix</keyword>
<sequence length="306" mass="34608">MQTPAVENLIQQSIAEQHKQQDEEEKINEIAQSASLLRPKSSSSGVVRVTTVKLSHRKINTAATQTPSTTPSVPIHILINDSLTIAANKRPLTRAKGSPLQTSFKEPTVTRIKRQLSTKNEQKKTSKSNDENENRDLRIMSPSENDKFLMKESKHDLFVERYSITSFHLNINERPKSAAKPKVQRIRRRQSSSTKSATCVSYRYDLFNIDMLCEKTVSPIGHQQQRRFSYKRFKVDEKQKKKSKRRRKRVGAYLCYSPCCFLCAALALSLLLAGLAALLIFLLTLKPNTTMTTTTATTTTTTTTTT</sequence>
<feature type="region of interest" description="Disordered" evidence="1">
    <location>
        <begin position="94"/>
        <end position="144"/>
    </location>
</feature>
<gene>
    <name evidence="3" type="ORF">OVA965_LOCUS22073</name>
    <name evidence="4" type="ORF">TMI583_LOCUS22786</name>
</gene>